<dbReference type="PANTHER" id="PTHR33494">
    <property type="entry name" value="OS02G0793800 PROTEIN"/>
    <property type="match status" value="1"/>
</dbReference>
<sequence length="161" mass="18959">MKHPLLQKTISTNELNLGRWEEYMKRLQPPPRTTLTNEINVKLEDYITHPIPFKTTLRSPRVNSATGKLNVTHQRTKDSTHKRANQKVDHFHASLLKIDAFKYVAEKTTELGVGWYYGRKKVVWDMADKENYTKHRIEIQWRDILAIRVVIEENKPGILEI</sequence>
<dbReference type="AlphaFoldDB" id="A0AAN9KFR5"/>
<protein>
    <recommendedName>
        <fullName evidence="1">TRF2/HOY1 PH-like domain-containing protein</fullName>
    </recommendedName>
</protein>
<gene>
    <name evidence="2" type="ORF">VNO77_35065</name>
</gene>
<evidence type="ECO:0000313" key="2">
    <source>
        <dbReference type="EMBL" id="KAK7316214.1"/>
    </source>
</evidence>
<comment type="caution">
    <text evidence="2">The sequence shown here is derived from an EMBL/GenBank/DDBJ whole genome shotgun (WGS) entry which is preliminary data.</text>
</comment>
<accession>A0AAN9KFR5</accession>
<keyword evidence="3" id="KW-1185">Reference proteome</keyword>
<reference evidence="2 3" key="1">
    <citation type="submission" date="2024-01" db="EMBL/GenBank/DDBJ databases">
        <title>The genomes of 5 underutilized Papilionoideae crops provide insights into root nodulation and disease resistanc.</title>
        <authorList>
            <person name="Jiang F."/>
        </authorList>
    </citation>
    <scope>NUCLEOTIDE SEQUENCE [LARGE SCALE GENOMIC DNA]</scope>
    <source>
        <strain evidence="2">LVBAO_FW01</strain>
        <tissue evidence="2">Leaves</tissue>
    </source>
</reference>
<organism evidence="2 3">
    <name type="scientific">Canavalia gladiata</name>
    <name type="common">Sword bean</name>
    <name type="synonym">Dolichos gladiatus</name>
    <dbReference type="NCBI Taxonomy" id="3824"/>
    <lineage>
        <taxon>Eukaryota</taxon>
        <taxon>Viridiplantae</taxon>
        <taxon>Streptophyta</taxon>
        <taxon>Embryophyta</taxon>
        <taxon>Tracheophyta</taxon>
        <taxon>Spermatophyta</taxon>
        <taxon>Magnoliopsida</taxon>
        <taxon>eudicotyledons</taxon>
        <taxon>Gunneridae</taxon>
        <taxon>Pentapetalae</taxon>
        <taxon>rosids</taxon>
        <taxon>fabids</taxon>
        <taxon>Fabales</taxon>
        <taxon>Fabaceae</taxon>
        <taxon>Papilionoideae</taxon>
        <taxon>50 kb inversion clade</taxon>
        <taxon>NPAAA clade</taxon>
        <taxon>indigoferoid/millettioid clade</taxon>
        <taxon>Phaseoleae</taxon>
        <taxon>Canavalia</taxon>
    </lineage>
</organism>
<feature type="domain" description="TRF2/HOY1 PH-like" evidence="1">
    <location>
        <begin position="90"/>
        <end position="161"/>
    </location>
</feature>
<dbReference type="Pfam" id="PF24818">
    <property type="entry name" value="PH_TRF2_HOY1"/>
    <property type="match status" value="1"/>
</dbReference>
<dbReference type="Proteomes" id="UP001367508">
    <property type="component" value="Unassembled WGS sequence"/>
</dbReference>
<name>A0AAN9KFR5_CANGL</name>
<dbReference type="PANTHER" id="PTHR33494:SF5">
    <property type="entry name" value="F10A16.6 PROTEIN"/>
    <property type="match status" value="1"/>
</dbReference>
<dbReference type="InterPro" id="IPR057939">
    <property type="entry name" value="TRF2_HOY1_PH"/>
</dbReference>
<evidence type="ECO:0000313" key="3">
    <source>
        <dbReference type="Proteomes" id="UP001367508"/>
    </source>
</evidence>
<evidence type="ECO:0000259" key="1">
    <source>
        <dbReference type="Pfam" id="PF24818"/>
    </source>
</evidence>
<proteinExistence type="predicted"/>
<dbReference type="EMBL" id="JAYMYQ010000008">
    <property type="protein sequence ID" value="KAK7316214.1"/>
    <property type="molecule type" value="Genomic_DNA"/>
</dbReference>